<dbReference type="Gene3D" id="3.40.50.1110">
    <property type="entry name" value="SGNH hydrolase"/>
    <property type="match status" value="1"/>
</dbReference>
<proteinExistence type="predicted"/>
<evidence type="ECO:0000313" key="4">
    <source>
        <dbReference type="Proteomes" id="UP000711614"/>
    </source>
</evidence>
<gene>
    <name evidence="3" type="ORF">JOF48_002500</name>
</gene>
<dbReference type="SUPFAM" id="SSF52266">
    <property type="entry name" value="SGNH hydrolase"/>
    <property type="match status" value="1"/>
</dbReference>
<organism evidence="3 4">
    <name type="scientific">Arthrobacter stackebrandtii</name>
    <dbReference type="NCBI Taxonomy" id="272161"/>
    <lineage>
        <taxon>Bacteria</taxon>
        <taxon>Bacillati</taxon>
        <taxon>Actinomycetota</taxon>
        <taxon>Actinomycetes</taxon>
        <taxon>Micrococcales</taxon>
        <taxon>Micrococcaceae</taxon>
        <taxon>Arthrobacter</taxon>
    </lineage>
</organism>
<dbReference type="InterPro" id="IPR036514">
    <property type="entry name" value="SGNH_hydro_sf"/>
</dbReference>
<feature type="chain" id="PRO_5045206002" evidence="1">
    <location>
        <begin position="24"/>
        <end position="297"/>
    </location>
</feature>
<name>A0ABS4YY08_9MICC</name>
<sequence length="297" mass="29996">MEFRKLAGRAAAVLALSVSASLAAPVMVVSHPAPRLEAGQASQHLPDPAIPERTPPVLNPVPDGGRAALPAARDELTTVWDKPDGTYVLNPASGRHEAVDHGIAQTAVLMGDSQAGGAAGIDTADTWLSRGLEARGYTVRFVGAGGTGFVAGSAAHPNFVDAVESGAVILPYGNPALVVLEGGGNDAAQGAADAAILANAERLLRDMKASYPTSQFLVVGTLGAGAGSPQRAHVDAVLAGFARSNGLPFISAGDWIMRHRLGGKMADGVHLTAAGHQVLTGVFAGKLADLGLAAPGH</sequence>
<feature type="domain" description="SGNH hydrolase-type esterase" evidence="2">
    <location>
        <begin position="110"/>
        <end position="278"/>
    </location>
</feature>
<evidence type="ECO:0000256" key="1">
    <source>
        <dbReference type="SAM" id="SignalP"/>
    </source>
</evidence>
<dbReference type="EC" id="3.1.2.-" evidence="3"/>
<accession>A0ABS4YY08</accession>
<dbReference type="GO" id="GO:0004622">
    <property type="term" value="F:phosphatidylcholine lysophospholipase activity"/>
    <property type="evidence" value="ECO:0007669"/>
    <property type="project" value="UniProtKB-EC"/>
</dbReference>
<keyword evidence="4" id="KW-1185">Reference proteome</keyword>
<dbReference type="Pfam" id="PF13472">
    <property type="entry name" value="Lipase_GDSL_2"/>
    <property type="match status" value="1"/>
</dbReference>
<dbReference type="InterPro" id="IPR013830">
    <property type="entry name" value="SGNH_hydro"/>
</dbReference>
<protein>
    <submittedName>
        <fullName evidence="3">Acyl-CoA thioesterase-1</fullName>
        <ecNumber evidence="3">3.1.1.5</ecNumber>
        <ecNumber evidence="3">3.1.2.-</ecNumber>
    </submittedName>
</protein>
<feature type="signal peptide" evidence="1">
    <location>
        <begin position="1"/>
        <end position="23"/>
    </location>
</feature>
<evidence type="ECO:0000259" key="2">
    <source>
        <dbReference type="Pfam" id="PF13472"/>
    </source>
</evidence>
<dbReference type="Proteomes" id="UP000711614">
    <property type="component" value="Unassembled WGS sequence"/>
</dbReference>
<dbReference type="RefSeq" id="WP_209681175.1">
    <property type="nucleotide sequence ID" value="NZ_JAGIOI010000001.1"/>
</dbReference>
<dbReference type="CDD" id="cd00229">
    <property type="entry name" value="SGNH_hydrolase"/>
    <property type="match status" value="1"/>
</dbReference>
<reference evidence="3 4" key="1">
    <citation type="submission" date="2021-03" db="EMBL/GenBank/DDBJ databases">
        <title>Sequencing the genomes of 1000 actinobacteria strains.</title>
        <authorList>
            <person name="Klenk H.-P."/>
        </authorList>
    </citation>
    <scope>NUCLEOTIDE SEQUENCE [LARGE SCALE GENOMIC DNA]</scope>
    <source>
        <strain evidence="3 4">DSM 16005</strain>
    </source>
</reference>
<dbReference type="EMBL" id="JAGIOI010000001">
    <property type="protein sequence ID" value="MBP2413701.1"/>
    <property type="molecule type" value="Genomic_DNA"/>
</dbReference>
<comment type="caution">
    <text evidence="3">The sequence shown here is derived from an EMBL/GenBank/DDBJ whole genome shotgun (WGS) entry which is preliminary data.</text>
</comment>
<evidence type="ECO:0000313" key="3">
    <source>
        <dbReference type="EMBL" id="MBP2413701.1"/>
    </source>
</evidence>
<keyword evidence="1" id="KW-0732">Signal</keyword>
<keyword evidence="3" id="KW-0378">Hydrolase</keyword>
<dbReference type="EC" id="3.1.1.5" evidence="3"/>